<evidence type="ECO:0000256" key="1">
    <source>
        <dbReference type="ARBA" id="ARBA00022729"/>
    </source>
</evidence>
<dbReference type="EMBL" id="WHNX01000062">
    <property type="protein sequence ID" value="MPW27333.1"/>
    <property type="molecule type" value="Genomic_DNA"/>
</dbReference>
<dbReference type="Pfam" id="PF16403">
    <property type="entry name" value="Bact_surface_Ig-like"/>
    <property type="match status" value="1"/>
</dbReference>
<dbReference type="PANTHER" id="PTHR34216">
    <property type="match status" value="1"/>
</dbReference>
<keyword evidence="6" id="KW-1185">Reference proteome</keyword>
<dbReference type="Gene3D" id="2.60.40.10">
    <property type="entry name" value="Immunoglobulins"/>
    <property type="match status" value="1"/>
</dbReference>
<evidence type="ECO:0000259" key="4">
    <source>
        <dbReference type="Pfam" id="PF16403"/>
    </source>
</evidence>
<evidence type="ECO:0000256" key="2">
    <source>
        <dbReference type="SAM" id="Phobius"/>
    </source>
</evidence>
<feature type="transmembrane region" description="Helical" evidence="2">
    <location>
        <begin position="5"/>
        <end position="22"/>
    </location>
</feature>
<dbReference type="InterPro" id="IPR032179">
    <property type="entry name" value="Cry22Aa_Ig-like"/>
</dbReference>
<dbReference type="Pfam" id="PF01522">
    <property type="entry name" value="Polysacc_deac_1"/>
    <property type="match status" value="1"/>
</dbReference>
<proteinExistence type="predicted"/>
<dbReference type="Gene3D" id="3.20.20.370">
    <property type="entry name" value="Glycoside hydrolase/deacetylase"/>
    <property type="match status" value="1"/>
</dbReference>
<gene>
    <name evidence="5" type="ORF">GC105_16325</name>
</gene>
<dbReference type="RefSeq" id="WP_152806964.1">
    <property type="nucleotide sequence ID" value="NZ_WHNX01000062.1"/>
</dbReference>
<dbReference type="SUPFAM" id="SSF88713">
    <property type="entry name" value="Glycoside hydrolase/deacetylase"/>
    <property type="match status" value="1"/>
</dbReference>
<protein>
    <submittedName>
        <fullName evidence="5">Polysaccharide deacetylase family protein</fullName>
    </submittedName>
</protein>
<feature type="domain" description="NodB homology" evidence="3">
    <location>
        <begin position="190"/>
        <end position="310"/>
    </location>
</feature>
<feature type="domain" description="Pesticidal crystal protein Cry22Aa Ig-like" evidence="4">
    <location>
        <begin position="53"/>
        <end position="121"/>
    </location>
</feature>
<dbReference type="InterPro" id="IPR013783">
    <property type="entry name" value="Ig-like_fold"/>
</dbReference>
<dbReference type="AlphaFoldDB" id="A0A6A7KEC8"/>
<keyword evidence="1" id="KW-0732">Signal</keyword>
<evidence type="ECO:0000259" key="3">
    <source>
        <dbReference type="Pfam" id="PF01522"/>
    </source>
</evidence>
<dbReference type="PANTHER" id="PTHR34216:SF7">
    <property type="entry name" value="POLY-BETA-1,6-N-ACETYL-D-GLUCOSAMINE N-DEACETYLASE"/>
    <property type="match status" value="1"/>
</dbReference>
<keyword evidence="2" id="KW-0472">Membrane</keyword>
<dbReference type="InterPro" id="IPR051398">
    <property type="entry name" value="Polysacch_Deacetylase"/>
</dbReference>
<name>A0A6A7KEC8_9FIRM</name>
<comment type="caution">
    <text evidence="5">The sequence shown here is derived from an EMBL/GenBank/DDBJ whole genome shotgun (WGS) entry which is preliminary data.</text>
</comment>
<dbReference type="InterPro" id="IPR011330">
    <property type="entry name" value="Glyco_hydro/deAcase_b/a-brl"/>
</dbReference>
<reference evidence="5 6" key="1">
    <citation type="submission" date="2019-10" db="EMBL/GenBank/DDBJ databases">
        <title>Alkalibaculum tamaniensis sp.nov., a new alkaliphilic acetogen, isolated on methoxylated aromatics from a mud volcano.</title>
        <authorList>
            <person name="Khomyakova M.A."/>
            <person name="Merkel A.Y."/>
            <person name="Bonch-Osmolovskaya E.A."/>
            <person name="Slobodkin A.I."/>
        </authorList>
    </citation>
    <scope>NUCLEOTIDE SEQUENCE [LARGE SCALE GENOMIC DNA]</scope>
    <source>
        <strain evidence="5 6">M08DMB</strain>
    </source>
</reference>
<dbReference type="Proteomes" id="UP000440004">
    <property type="component" value="Unassembled WGS sequence"/>
</dbReference>
<evidence type="ECO:0000313" key="5">
    <source>
        <dbReference type="EMBL" id="MPW27333.1"/>
    </source>
</evidence>
<dbReference type="GO" id="GO:0005975">
    <property type="term" value="P:carbohydrate metabolic process"/>
    <property type="evidence" value="ECO:0007669"/>
    <property type="project" value="InterPro"/>
</dbReference>
<keyword evidence="2" id="KW-1133">Transmembrane helix</keyword>
<evidence type="ECO:0000313" key="6">
    <source>
        <dbReference type="Proteomes" id="UP000440004"/>
    </source>
</evidence>
<keyword evidence="2" id="KW-0812">Transmembrane</keyword>
<dbReference type="GO" id="GO:0016810">
    <property type="term" value="F:hydrolase activity, acting on carbon-nitrogen (but not peptide) bonds"/>
    <property type="evidence" value="ECO:0007669"/>
    <property type="project" value="InterPro"/>
</dbReference>
<organism evidence="5 6">
    <name type="scientific">Alkalibaculum sporogenes</name>
    <dbReference type="NCBI Taxonomy" id="2655001"/>
    <lineage>
        <taxon>Bacteria</taxon>
        <taxon>Bacillati</taxon>
        <taxon>Bacillota</taxon>
        <taxon>Clostridia</taxon>
        <taxon>Eubacteriales</taxon>
        <taxon>Eubacteriaceae</taxon>
        <taxon>Alkalibaculum</taxon>
    </lineage>
</organism>
<dbReference type="InterPro" id="IPR002509">
    <property type="entry name" value="NODB_dom"/>
</dbReference>
<sequence length="349" mass="39540">MKKNIYIIALVLVVFMIGILFFQNNVTSTYKAVNTTEPKDGKAKNEEKPNVTFELMGEGDIVITLGDEYIEQGYIATDSKGNSVNIEVNLPDFNKAGKHKVEYIYKDNDNTKVLATRNIIIEPNINLDTNGIAICMYHYIYDDDNPPEKLNSNYISLNTFKKELDYLIENEYYFPTWNEVKDYIDGKQILPDNSIVITFDDGRKQTLEYMSQLTDEYKIPMTSFLITKNDGQRKVEKFSSRYLNFQSHSHDMHRPGGSIGHGGIFTALSVEEGVADLKKSIEICGSSDAFAYPFGDYSDSSRQAIEQSGFLCAFTTEYGKVYPGNDPFVLPRIRMSNGQSLSSFIKAIN</sequence>
<accession>A0A6A7KEC8</accession>